<evidence type="ECO:0000256" key="1">
    <source>
        <dbReference type="SAM" id="MobiDB-lite"/>
    </source>
</evidence>
<accession>A0AAD6FHD0</accession>
<evidence type="ECO:0000313" key="3">
    <source>
        <dbReference type="Proteomes" id="UP001219934"/>
    </source>
</evidence>
<organism evidence="2 3">
    <name type="scientific">Pogonophryne albipinna</name>
    <dbReference type="NCBI Taxonomy" id="1090488"/>
    <lineage>
        <taxon>Eukaryota</taxon>
        <taxon>Metazoa</taxon>
        <taxon>Chordata</taxon>
        <taxon>Craniata</taxon>
        <taxon>Vertebrata</taxon>
        <taxon>Euteleostomi</taxon>
        <taxon>Actinopterygii</taxon>
        <taxon>Neopterygii</taxon>
        <taxon>Teleostei</taxon>
        <taxon>Neoteleostei</taxon>
        <taxon>Acanthomorphata</taxon>
        <taxon>Eupercaria</taxon>
        <taxon>Perciformes</taxon>
        <taxon>Notothenioidei</taxon>
        <taxon>Pogonophryne</taxon>
    </lineage>
</organism>
<sequence length="150" mass="15734">MSTVADSSSNWAVCGKSSGMCFHADDGGRHPQGADRGDASVRRTSALPQDQSAEVPASHCAVAIQPDPDSCVENDSLSLLDKALDDGGDTASIRSRGSVHSVGSGDQQQRGVAMPRLEPFSPGQVFNHIHTQQVLVLPATDDHIMEVNAT</sequence>
<feature type="region of interest" description="Disordered" evidence="1">
    <location>
        <begin position="22"/>
        <end position="56"/>
    </location>
</feature>
<protein>
    <submittedName>
        <fullName evidence="2">Uncharacterized protein</fullName>
    </submittedName>
</protein>
<dbReference type="AlphaFoldDB" id="A0AAD6FHD0"/>
<name>A0AAD6FHD0_9TELE</name>
<comment type="caution">
    <text evidence="2">The sequence shown here is derived from an EMBL/GenBank/DDBJ whole genome shotgun (WGS) entry which is preliminary data.</text>
</comment>
<reference evidence="2" key="1">
    <citation type="submission" date="2022-11" db="EMBL/GenBank/DDBJ databases">
        <title>Chromosome-level genome of Pogonophryne albipinna.</title>
        <authorList>
            <person name="Jo E."/>
        </authorList>
    </citation>
    <scope>NUCLEOTIDE SEQUENCE</scope>
    <source>
        <strain evidence="2">SGF0006</strain>
        <tissue evidence="2">Muscle</tissue>
    </source>
</reference>
<feature type="compositionally biased region" description="Polar residues" evidence="1">
    <location>
        <begin position="42"/>
        <end position="52"/>
    </location>
</feature>
<dbReference type="EMBL" id="JAPTMU010000013">
    <property type="protein sequence ID" value="KAJ4933642.1"/>
    <property type="molecule type" value="Genomic_DNA"/>
</dbReference>
<feature type="region of interest" description="Disordered" evidence="1">
    <location>
        <begin position="86"/>
        <end position="110"/>
    </location>
</feature>
<keyword evidence="3" id="KW-1185">Reference proteome</keyword>
<feature type="compositionally biased region" description="Basic and acidic residues" evidence="1">
    <location>
        <begin position="23"/>
        <end position="41"/>
    </location>
</feature>
<gene>
    <name evidence="2" type="ORF">JOQ06_030466</name>
</gene>
<dbReference type="Proteomes" id="UP001219934">
    <property type="component" value="Unassembled WGS sequence"/>
</dbReference>
<evidence type="ECO:0000313" key="2">
    <source>
        <dbReference type="EMBL" id="KAJ4933642.1"/>
    </source>
</evidence>
<feature type="compositionally biased region" description="Low complexity" evidence="1">
    <location>
        <begin position="92"/>
        <end position="105"/>
    </location>
</feature>
<proteinExistence type="predicted"/>